<dbReference type="Pfam" id="PF01847">
    <property type="entry name" value="VHL"/>
    <property type="match status" value="1"/>
</dbReference>
<evidence type="ECO:0000313" key="4">
    <source>
        <dbReference type="EMBL" id="KAK7868785.1"/>
    </source>
</evidence>
<sequence>MSRSAPENPRSINHSTRSFLRFFNNTERKVDVIWLNYEGQNVKFKTLSPGGFVDVNTYVTHPWIFIDSETKDRLVVKSGQVFLPEPWYTRYLGLPRNQLQQTQIQRTHVFITIPLFSLRQRALQIVRNNLVNPEDAYKLEIPKELQNELAKLIKESNETPFGIVYEEGW</sequence>
<dbReference type="InterPro" id="IPR022772">
    <property type="entry name" value="VHL_tumour_suppress_b/a_dom"/>
</dbReference>
<dbReference type="InterPro" id="IPR037139">
    <property type="entry name" value="VHL_alpha_dom_sf"/>
</dbReference>
<dbReference type="InterPro" id="IPR036208">
    <property type="entry name" value="VHL_sf"/>
</dbReference>
<evidence type="ECO:0008006" key="6">
    <source>
        <dbReference type="Google" id="ProtNLM"/>
    </source>
</evidence>
<accession>A0AAN9ZBG6</accession>
<dbReference type="AlphaFoldDB" id="A0AAN9ZBG6"/>
<feature type="domain" description="von Hippel-Lindau disease tumour suppressor alpha" evidence="3">
    <location>
        <begin position="116"/>
        <end position="150"/>
    </location>
</feature>
<reference evidence="4 5" key="1">
    <citation type="submission" date="2024-03" db="EMBL/GenBank/DDBJ databases">
        <title>The genome assembly and annotation of the cricket Gryllus longicercus Weissman &amp; Gray.</title>
        <authorList>
            <person name="Szrajer S."/>
            <person name="Gray D."/>
            <person name="Ylla G."/>
        </authorList>
    </citation>
    <scope>NUCLEOTIDE SEQUENCE [LARGE SCALE GENOMIC DNA]</scope>
    <source>
        <strain evidence="4">DAG 2021-001</strain>
        <tissue evidence="4">Whole body minus gut</tissue>
    </source>
</reference>
<comment type="caution">
    <text evidence="4">The sequence shown here is derived from an EMBL/GenBank/DDBJ whole genome shotgun (WGS) entry which is preliminary data.</text>
</comment>
<dbReference type="EMBL" id="JAZDUA010000086">
    <property type="protein sequence ID" value="KAK7868785.1"/>
    <property type="molecule type" value="Genomic_DNA"/>
</dbReference>
<dbReference type="SUPFAM" id="SSF49468">
    <property type="entry name" value="VHL"/>
    <property type="match status" value="1"/>
</dbReference>
<evidence type="ECO:0000256" key="1">
    <source>
        <dbReference type="ARBA" id="ARBA00010057"/>
    </source>
</evidence>
<gene>
    <name evidence="4" type="ORF">R5R35_003630</name>
</gene>
<dbReference type="Gene3D" id="2.60.40.780">
    <property type="entry name" value="von Hippel-Lindau disease tumour suppressor, beta domain"/>
    <property type="match status" value="1"/>
</dbReference>
<keyword evidence="5" id="KW-1185">Reference proteome</keyword>
<evidence type="ECO:0000259" key="2">
    <source>
        <dbReference type="Pfam" id="PF01847"/>
    </source>
</evidence>
<dbReference type="InterPro" id="IPR037140">
    <property type="entry name" value="VHL_beta_dom_sf"/>
</dbReference>
<proteinExistence type="inferred from homology"/>
<dbReference type="InterPro" id="IPR024048">
    <property type="entry name" value="VHL_alpha_dom"/>
</dbReference>
<organism evidence="4 5">
    <name type="scientific">Gryllus longicercus</name>
    <dbReference type="NCBI Taxonomy" id="2509291"/>
    <lineage>
        <taxon>Eukaryota</taxon>
        <taxon>Metazoa</taxon>
        <taxon>Ecdysozoa</taxon>
        <taxon>Arthropoda</taxon>
        <taxon>Hexapoda</taxon>
        <taxon>Insecta</taxon>
        <taxon>Pterygota</taxon>
        <taxon>Neoptera</taxon>
        <taxon>Polyneoptera</taxon>
        <taxon>Orthoptera</taxon>
        <taxon>Ensifera</taxon>
        <taxon>Gryllidea</taxon>
        <taxon>Grylloidea</taxon>
        <taxon>Gryllidae</taxon>
        <taxon>Gryllinae</taxon>
        <taxon>Gryllus</taxon>
    </lineage>
</organism>
<dbReference type="Gene3D" id="1.10.750.10">
    <property type="entry name" value="von Hippel-Lindau disease tumour suppressor, alpha domain"/>
    <property type="match status" value="1"/>
</dbReference>
<protein>
    <recommendedName>
        <fullName evidence="6">von Hippel-Lindau disease tumor suppressor</fullName>
    </recommendedName>
</protein>
<evidence type="ECO:0000259" key="3">
    <source>
        <dbReference type="Pfam" id="PF17211"/>
    </source>
</evidence>
<name>A0AAN9ZBG6_9ORTH</name>
<dbReference type="Proteomes" id="UP001378592">
    <property type="component" value="Unassembled WGS sequence"/>
</dbReference>
<evidence type="ECO:0000313" key="5">
    <source>
        <dbReference type="Proteomes" id="UP001378592"/>
    </source>
</evidence>
<dbReference type="InterPro" id="IPR024053">
    <property type="entry name" value="VHL_beta_dom"/>
</dbReference>
<dbReference type="Pfam" id="PF17211">
    <property type="entry name" value="VHL_C"/>
    <property type="match status" value="1"/>
</dbReference>
<comment type="similarity">
    <text evidence="1">Belongs to the VHL family.</text>
</comment>
<dbReference type="FunFam" id="2.60.40.780:FF:000001">
    <property type="entry name" value="von Hippel-Lindau disease tumor suppressor"/>
    <property type="match status" value="1"/>
</dbReference>
<feature type="domain" description="von Hippel-Lindau disease tumour suppressor beta" evidence="2">
    <location>
        <begin position="10"/>
        <end position="86"/>
    </location>
</feature>
<dbReference type="CDD" id="cd05468">
    <property type="entry name" value="pVHL"/>
    <property type="match status" value="1"/>
</dbReference>